<dbReference type="OrthoDB" id="9768004at2"/>
<dbReference type="Pfam" id="PF03781">
    <property type="entry name" value="FGE-sulfatase"/>
    <property type="match status" value="1"/>
</dbReference>
<feature type="domain" description="Sulfatase-modifying factor enzyme-like" evidence="2">
    <location>
        <begin position="31"/>
        <end position="257"/>
    </location>
</feature>
<dbReference type="InterPro" id="IPR051043">
    <property type="entry name" value="Sulfatase_Mod_Factor_Kinase"/>
</dbReference>
<dbReference type="SUPFAM" id="SSF56436">
    <property type="entry name" value="C-type lectin-like"/>
    <property type="match status" value="1"/>
</dbReference>
<dbReference type="RefSeq" id="WP_091338505.1">
    <property type="nucleotide sequence ID" value="NZ_FNYC01000004.1"/>
</dbReference>
<dbReference type="GO" id="GO:0120147">
    <property type="term" value="F:formylglycine-generating oxidase activity"/>
    <property type="evidence" value="ECO:0007669"/>
    <property type="project" value="TreeGrafter"/>
</dbReference>
<evidence type="ECO:0000259" key="2">
    <source>
        <dbReference type="Pfam" id="PF03781"/>
    </source>
</evidence>
<evidence type="ECO:0000313" key="4">
    <source>
        <dbReference type="Proteomes" id="UP000199420"/>
    </source>
</evidence>
<sequence length="259" mass="28752">MRRRPVLLLLGLLLAGPALAADRAPSGYRPLPGGRFASVVPADDKAAPAVLRPFRLRAEPVTNAEFLAFVRRHPEWRRDRAPSVFADARYLSQWAAPDRLGPTARPRQPVTQVSWFAAQAYCESEHARLPTWYEWEYAAAADGTRADARGDPAWRERVLSWYSRPSSDALPPVGGAPDVHGVRDLNGLVWEWVEDFNAMMTSADSREQDGADKLRFCGAGAITMEQKENYATLMRIAMLSSLKATDTTANLGFRCARPD</sequence>
<feature type="signal peptide" evidence="1">
    <location>
        <begin position="1"/>
        <end position="20"/>
    </location>
</feature>
<organism evidence="3 4">
    <name type="scientific">Frateuria terrea</name>
    <dbReference type="NCBI Taxonomy" id="529704"/>
    <lineage>
        <taxon>Bacteria</taxon>
        <taxon>Pseudomonadati</taxon>
        <taxon>Pseudomonadota</taxon>
        <taxon>Gammaproteobacteria</taxon>
        <taxon>Lysobacterales</taxon>
        <taxon>Rhodanobacteraceae</taxon>
        <taxon>Frateuria</taxon>
    </lineage>
</organism>
<dbReference type="PANTHER" id="PTHR23150">
    <property type="entry name" value="SULFATASE MODIFYING FACTOR 1, 2"/>
    <property type="match status" value="1"/>
</dbReference>
<dbReference type="STRING" id="529704.SAMN02927913_2921"/>
<dbReference type="EMBL" id="FNYC01000004">
    <property type="protein sequence ID" value="SEJ04391.1"/>
    <property type="molecule type" value="Genomic_DNA"/>
</dbReference>
<feature type="chain" id="PRO_5011662661" evidence="1">
    <location>
        <begin position="21"/>
        <end position="259"/>
    </location>
</feature>
<evidence type="ECO:0000313" key="3">
    <source>
        <dbReference type="EMBL" id="SEJ04391.1"/>
    </source>
</evidence>
<protein>
    <submittedName>
        <fullName evidence="3">Formylglycine-generating enzyme, required for sulfatase activity, contains SUMF1/FGE domain</fullName>
    </submittedName>
</protein>
<dbReference type="InterPro" id="IPR016187">
    <property type="entry name" value="CTDL_fold"/>
</dbReference>
<name>A0A1H6VIE4_9GAMM</name>
<gene>
    <name evidence="3" type="ORF">SAMN04487997_2309</name>
</gene>
<dbReference type="InterPro" id="IPR042095">
    <property type="entry name" value="SUMF_sf"/>
</dbReference>
<dbReference type="PANTHER" id="PTHR23150:SF19">
    <property type="entry name" value="FORMYLGLYCINE-GENERATING ENZYME"/>
    <property type="match status" value="1"/>
</dbReference>
<keyword evidence="1" id="KW-0732">Signal</keyword>
<dbReference type="AlphaFoldDB" id="A0A1H6VIE4"/>
<dbReference type="Gene3D" id="3.90.1580.10">
    <property type="entry name" value="paralog of FGE (formylglycine-generating enzyme)"/>
    <property type="match status" value="1"/>
</dbReference>
<proteinExistence type="predicted"/>
<dbReference type="InterPro" id="IPR005532">
    <property type="entry name" value="SUMF_dom"/>
</dbReference>
<keyword evidence="4" id="KW-1185">Reference proteome</keyword>
<reference evidence="3 4" key="1">
    <citation type="submission" date="2016-10" db="EMBL/GenBank/DDBJ databases">
        <authorList>
            <person name="de Groot N.N."/>
        </authorList>
    </citation>
    <scope>NUCLEOTIDE SEQUENCE [LARGE SCALE GENOMIC DNA]</scope>
    <source>
        <strain evidence="3 4">DSM 26515</strain>
    </source>
</reference>
<dbReference type="Proteomes" id="UP000199420">
    <property type="component" value="Unassembled WGS sequence"/>
</dbReference>
<accession>A0A1H6VIE4</accession>
<evidence type="ECO:0000256" key="1">
    <source>
        <dbReference type="SAM" id="SignalP"/>
    </source>
</evidence>